<evidence type="ECO:0000313" key="2">
    <source>
        <dbReference type="EMBL" id="CAE0061831.1"/>
    </source>
</evidence>
<proteinExistence type="predicted"/>
<keyword evidence="1" id="KW-0812">Transmembrane</keyword>
<protein>
    <submittedName>
        <fullName evidence="2">Uncharacterized protein</fullName>
    </submittedName>
</protein>
<evidence type="ECO:0000256" key="1">
    <source>
        <dbReference type="SAM" id="Phobius"/>
    </source>
</evidence>
<gene>
    <name evidence="2" type="ORF">RMAR00112_LOCUS29900</name>
</gene>
<feature type="transmembrane region" description="Helical" evidence="1">
    <location>
        <begin position="6"/>
        <end position="31"/>
    </location>
</feature>
<dbReference type="EMBL" id="HBHW01038946">
    <property type="protein sequence ID" value="CAE0061831.1"/>
    <property type="molecule type" value="Transcribed_RNA"/>
</dbReference>
<keyword evidence="1" id="KW-0472">Membrane</keyword>
<organism evidence="2">
    <name type="scientific">Rhodosorus marinus</name>
    <dbReference type="NCBI Taxonomy" id="101924"/>
    <lineage>
        <taxon>Eukaryota</taxon>
        <taxon>Rhodophyta</taxon>
        <taxon>Stylonematophyceae</taxon>
        <taxon>Stylonematales</taxon>
        <taxon>Stylonemataceae</taxon>
        <taxon>Rhodosorus</taxon>
    </lineage>
</organism>
<reference evidence="2" key="1">
    <citation type="submission" date="2021-01" db="EMBL/GenBank/DDBJ databases">
        <authorList>
            <person name="Corre E."/>
            <person name="Pelletier E."/>
            <person name="Niang G."/>
            <person name="Scheremetjew M."/>
            <person name="Finn R."/>
            <person name="Kale V."/>
            <person name="Holt S."/>
            <person name="Cochrane G."/>
            <person name="Meng A."/>
            <person name="Brown T."/>
            <person name="Cohen L."/>
        </authorList>
    </citation>
    <scope>NUCLEOTIDE SEQUENCE</scope>
    <source>
        <strain evidence="2">CCMP 769</strain>
    </source>
</reference>
<sequence length="114" mass="12507">MKQTTLDGIIGICFILGVGVILELLTFVILLGLNPRGEFLVGVRWVDVTPDVGLPMAGFSSRNRSADGVLDPLRVTAVSLVHRETSSQLLVLTYDLIGASRELSDQIYERLHTR</sequence>
<keyword evidence="1" id="KW-1133">Transmembrane helix</keyword>
<name>A0A7S3A507_9RHOD</name>
<accession>A0A7S3A507</accession>
<dbReference type="AlphaFoldDB" id="A0A7S3A507"/>